<evidence type="ECO:0000256" key="5">
    <source>
        <dbReference type="ARBA" id="ARBA00022490"/>
    </source>
</evidence>
<dbReference type="GO" id="GO:0005576">
    <property type="term" value="C:extracellular region"/>
    <property type="evidence" value="ECO:0007669"/>
    <property type="project" value="GOC"/>
</dbReference>
<organism evidence="13 14">
    <name type="scientific">Zootermopsis nevadensis</name>
    <name type="common">Dampwood termite</name>
    <dbReference type="NCBI Taxonomy" id="136037"/>
    <lineage>
        <taxon>Eukaryota</taxon>
        <taxon>Metazoa</taxon>
        <taxon>Ecdysozoa</taxon>
        <taxon>Arthropoda</taxon>
        <taxon>Hexapoda</taxon>
        <taxon>Insecta</taxon>
        <taxon>Pterygota</taxon>
        <taxon>Neoptera</taxon>
        <taxon>Polyneoptera</taxon>
        <taxon>Dictyoptera</taxon>
        <taxon>Blattodea</taxon>
        <taxon>Blattoidea</taxon>
        <taxon>Termitoidae</taxon>
        <taxon>Termopsidae</taxon>
        <taxon>Zootermopsis</taxon>
    </lineage>
</organism>
<dbReference type="InterPro" id="IPR042422">
    <property type="entry name" value="CC103"/>
</dbReference>
<gene>
    <name evidence="13" type="ORF">L798_09107</name>
</gene>
<evidence type="ECO:0000256" key="9">
    <source>
        <dbReference type="ARBA" id="ARBA00023273"/>
    </source>
</evidence>
<comment type="subcellular location">
    <subcellularLocation>
        <location evidence="2">Cell projection</location>
        <location evidence="2">Cilium</location>
        <location evidence="2">Flagellum</location>
    </subcellularLocation>
    <subcellularLocation>
        <location evidence="3">Cytoplasm</location>
    </subcellularLocation>
</comment>
<dbReference type="InterPro" id="IPR031733">
    <property type="entry name" value="Dynein_attach_N"/>
</dbReference>
<proteinExistence type="inferred from homology"/>
<dbReference type="GO" id="GO:0031514">
    <property type="term" value="C:motile cilium"/>
    <property type="evidence" value="ECO:0007669"/>
    <property type="project" value="UniProtKB-SubCell"/>
</dbReference>
<dbReference type="Pfam" id="PF13877">
    <property type="entry name" value="RPAP3_C"/>
    <property type="match status" value="1"/>
</dbReference>
<dbReference type="InterPro" id="IPR025986">
    <property type="entry name" value="RPAP3-like_C"/>
</dbReference>
<evidence type="ECO:0000256" key="3">
    <source>
        <dbReference type="ARBA" id="ARBA00004496"/>
    </source>
</evidence>
<dbReference type="GO" id="GO:0036157">
    <property type="term" value="C:outer dynein arm"/>
    <property type="evidence" value="ECO:0007669"/>
    <property type="project" value="InterPro"/>
</dbReference>
<keyword evidence="7" id="KW-0282">Flagellum</keyword>
<comment type="subunit">
    <text evidence="4">Homodimer.</text>
</comment>
<sequence length="238" mass="27347">MDMEGEDDETINFIALETELHAAIEEDAKYWRENDAKLKAVEQRVATFDEFRDLVKASHLKPLDRTEKLNSLQPKRSSIWNSLAPRKKQGVEMETTQPCTLNMIQHGDSVPTTVEFVRRWRPLDICDRLLLLKRTGAQTVGQLVKSEIPVGILGEILQALLAFPSNTTDIVFVVRLLEALTEAKRFNLSLQFLSSVEKATCKQLMEKLNRSFQNRQQDLAEEGITEWTVLELKNKYKM</sequence>
<dbReference type="AlphaFoldDB" id="A0A067R1P3"/>
<name>A0A067R1P3_ZOONE</name>
<evidence type="ECO:0000313" key="13">
    <source>
        <dbReference type="EMBL" id="KDR16713.1"/>
    </source>
</evidence>
<evidence type="ECO:0000313" key="14">
    <source>
        <dbReference type="Proteomes" id="UP000027135"/>
    </source>
</evidence>
<keyword evidence="14" id="KW-1185">Reference proteome</keyword>
<accession>A0A067R1P3</accession>
<keyword evidence="5" id="KW-0963">Cytoplasm</keyword>
<dbReference type="PANTHER" id="PTHR28572:SF1">
    <property type="entry name" value="COILED-COIL DOMAIN-CONTAINING PROTEIN 103"/>
    <property type="match status" value="1"/>
</dbReference>
<reference evidence="13 14" key="1">
    <citation type="journal article" date="2014" name="Nat. Commun.">
        <title>Molecular traces of alternative social organization in a termite genome.</title>
        <authorList>
            <person name="Terrapon N."/>
            <person name="Li C."/>
            <person name="Robertson H.M."/>
            <person name="Ji L."/>
            <person name="Meng X."/>
            <person name="Booth W."/>
            <person name="Chen Z."/>
            <person name="Childers C.P."/>
            <person name="Glastad K.M."/>
            <person name="Gokhale K."/>
            <person name="Gowin J."/>
            <person name="Gronenberg W."/>
            <person name="Hermansen R.A."/>
            <person name="Hu H."/>
            <person name="Hunt B.G."/>
            <person name="Huylmans A.K."/>
            <person name="Khalil S.M."/>
            <person name="Mitchell R.D."/>
            <person name="Munoz-Torres M.C."/>
            <person name="Mustard J.A."/>
            <person name="Pan H."/>
            <person name="Reese J.T."/>
            <person name="Scharf M.E."/>
            <person name="Sun F."/>
            <person name="Vogel H."/>
            <person name="Xiao J."/>
            <person name="Yang W."/>
            <person name="Yang Z."/>
            <person name="Yang Z."/>
            <person name="Zhou J."/>
            <person name="Zhu J."/>
            <person name="Brent C.S."/>
            <person name="Elsik C.G."/>
            <person name="Goodisman M.A."/>
            <person name="Liberles D.A."/>
            <person name="Roe R.M."/>
            <person name="Vargo E.L."/>
            <person name="Vilcinskas A."/>
            <person name="Wang J."/>
            <person name="Bornberg-Bauer E."/>
            <person name="Korb J."/>
            <person name="Zhang G."/>
            <person name="Liebig J."/>
        </authorList>
    </citation>
    <scope>NUCLEOTIDE SEQUENCE [LARGE SCALE GENOMIC DNA]</scope>
    <source>
        <tissue evidence="13">Whole organism</tissue>
    </source>
</reference>
<dbReference type="GO" id="GO:0036159">
    <property type="term" value="P:inner dynein arm assembly"/>
    <property type="evidence" value="ECO:0007669"/>
    <property type="project" value="TreeGrafter"/>
</dbReference>
<comment type="similarity">
    <text evidence="10">Belongs to the DNAAF19/PR46b family.</text>
</comment>
<dbReference type="EMBL" id="KK852779">
    <property type="protein sequence ID" value="KDR16713.1"/>
    <property type="molecule type" value="Genomic_DNA"/>
</dbReference>
<keyword evidence="6" id="KW-0970">Cilium biogenesis/degradation</keyword>
<dbReference type="eggNOG" id="ENOG502RY3P">
    <property type="taxonomic scope" value="Eukaryota"/>
</dbReference>
<dbReference type="STRING" id="136037.A0A067R1P3"/>
<dbReference type="OMA" id="YRNWRRH"/>
<comment type="function">
    <text evidence="1">Dynein-attachment factor required for cilia motility.</text>
</comment>
<dbReference type="GO" id="GO:0003351">
    <property type="term" value="P:epithelial cilium movement involved in extracellular fluid movement"/>
    <property type="evidence" value="ECO:0007669"/>
    <property type="project" value="TreeGrafter"/>
</dbReference>
<feature type="domain" description="RNA-polymerase II-associated protein 3-like C-terminal" evidence="11">
    <location>
        <begin position="112"/>
        <end position="198"/>
    </location>
</feature>
<evidence type="ECO:0000259" key="11">
    <source>
        <dbReference type="Pfam" id="PF13877"/>
    </source>
</evidence>
<dbReference type="Pfam" id="PF15867">
    <property type="entry name" value="Dynein_attach_N"/>
    <property type="match status" value="1"/>
</dbReference>
<evidence type="ECO:0000256" key="10">
    <source>
        <dbReference type="ARBA" id="ARBA00049986"/>
    </source>
</evidence>
<dbReference type="Proteomes" id="UP000027135">
    <property type="component" value="Unassembled WGS sequence"/>
</dbReference>
<protein>
    <submittedName>
        <fullName evidence="13">Coiled-coil domain-containing protein 103</fullName>
    </submittedName>
</protein>
<evidence type="ECO:0000259" key="12">
    <source>
        <dbReference type="Pfam" id="PF15867"/>
    </source>
</evidence>
<dbReference type="InParanoid" id="A0A067R1P3"/>
<evidence type="ECO:0000256" key="7">
    <source>
        <dbReference type="ARBA" id="ARBA00022846"/>
    </source>
</evidence>
<keyword evidence="9" id="KW-0966">Cell projection</keyword>
<evidence type="ECO:0000256" key="4">
    <source>
        <dbReference type="ARBA" id="ARBA00011738"/>
    </source>
</evidence>
<keyword evidence="8" id="KW-0969">Cilium</keyword>
<evidence type="ECO:0000256" key="6">
    <source>
        <dbReference type="ARBA" id="ARBA00022794"/>
    </source>
</evidence>
<evidence type="ECO:0000256" key="1">
    <source>
        <dbReference type="ARBA" id="ARBA00004048"/>
    </source>
</evidence>
<feature type="domain" description="Dynein attachment factor N-terminal" evidence="12">
    <location>
        <begin position="11"/>
        <end position="81"/>
    </location>
</feature>
<dbReference type="PANTHER" id="PTHR28572">
    <property type="entry name" value="COILED-COIL DOMAIN-CONTAINING PROTEIN 103"/>
    <property type="match status" value="1"/>
</dbReference>
<dbReference type="GO" id="GO:0007368">
    <property type="term" value="P:determination of left/right symmetry"/>
    <property type="evidence" value="ECO:0007669"/>
    <property type="project" value="TreeGrafter"/>
</dbReference>
<evidence type="ECO:0000256" key="8">
    <source>
        <dbReference type="ARBA" id="ARBA00023069"/>
    </source>
</evidence>
<evidence type="ECO:0000256" key="2">
    <source>
        <dbReference type="ARBA" id="ARBA00004230"/>
    </source>
</evidence>